<dbReference type="PROSITE" id="PS50235">
    <property type="entry name" value="USP_3"/>
    <property type="match status" value="1"/>
</dbReference>
<evidence type="ECO:0000256" key="8">
    <source>
        <dbReference type="SAM" id="MobiDB-lite"/>
    </source>
</evidence>
<reference evidence="11 12" key="1">
    <citation type="journal article" date="2017" name="G3 (Bethesda)">
        <title>First Draft Genome Sequence of the Pathogenic Fungus Lomentospora prolificans (Formerly Scedosporium prolificans).</title>
        <authorList>
            <person name="Luo R."/>
            <person name="Zimin A."/>
            <person name="Workman R."/>
            <person name="Fan Y."/>
            <person name="Pertea G."/>
            <person name="Grossman N."/>
            <person name="Wear M.P."/>
            <person name="Jia B."/>
            <person name="Miller H."/>
            <person name="Casadevall A."/>
            <person name="Timp W."/>
            <person name="Zhang S.X."/>
            <person name="Salzberg S.L."/>
        </authorList>
    </citation>
    <scope>NUCLEOTIDE SEQUENCE [LARGE SCALE GENOMIC DNA]</scope>
    <source>
        <strain evidence="11 12">JHH-5317</strain>
    </source>
</reference>
<proteinExistence type="inferred from homology"/>
<keyword evidence="6" id="KW-0378">Hydrolase</keyword>
<dbReference type="PANTHER" id="PTHR24006:SF888">
    <property type="entry name" value="UBIQUITIN CARBOXYL-TERMINAL HYDROLASE 30"/>
    <property type="match status" value="1"/>
</dbReference>
<keyword evidence="9" id="KW-1133">Transmembrane helix</keyword>
<feature type="region of interest" description="Disordered" evidence="8">
    <location>
        <begin position="599"/>
        <end position="635"/>
    </location>
</feature>
<dbReference type="SUPFAM" id="SSF54001">
    <property type="entry name" value="Cysteine proteinases"/>
    <property type="match status" value="1"/>
</dbReference>
<keyword evidence="9" id="KW-0472">Membrane</keyword>
<dbReference type="OrthoDB" id="2020758at2759"/>
<dbReference type="GO" id="GO:0016579">
    <property type="term" value="P:protein deubiquitination"/>
    <property type="evidence" value="ECO:0007669"/>
    <property type="project" value="InterPro"/>
</dbReference>
<dbReference type="AlphaFoldDB" id="A0A2N3NBJ4"/>
<dbReference type="Gene3D" id="3.90.70.10">
    <property type="entry name" value="Cysteine proteinases"/>
    <property type="match status" value="1"/>
</dbReference>
<dbReference type="CDD" id="cd02662">
    <property type="entry name" value="Peptidase_C19F"/>
    <property type="match status" value="1"/>
</dbReference>
<evidence type="ECO:0000256" key="1">
    <source>
        <dbReference type="ARBA" id="ARBA00000707"/>
    </source>
</evidence>
<dbReference type="VEuPathDB" id="FungiDB:jhhlp_004425"/>
<feature type="compositionally biased region" description="Basic and acidic residues" evidence="8">
    <location>
        <begin position="272"/>
        <end position="288"/>
    </location>
</feature>
<dbReference type="InterPro" id="IPR028889">
    <property type="entry name" value="USP"/>
</dbReference>
<comment type="catalytic activity">
    <reaction evidence="1">
        <text>Thiol-dependent hydrolysis of ester, thioester, amide, peptide and isopeptide bonds formed by the C-terminal Gly of ubiquitin (a 76-residue protein attached to proteins as an intracellular targeting signal).</text>
        <dbReference type="EC" id="3.4.19.12"/>
    </reaction>
</comment>
<dbReference type="STRING" id="41688.A0A2N3NBJ4"/>
<evidence type="ECO:0000313" key="11">
    <source>
        <dbReference type="EMBL" id="PKS09803.1"/>
    </source>
</evidence>
<dbReference type="EMBL" id="NLAX01000010">
    <property type="protein sequence ID" value="PKS09803.1"/>
    <property type="molecule type" value="Genomic_DNA"/>
</dbReference>
<dbReference type="Proteomes" id="UP000233524">
    <property type="component" value="Unassembled WGS sequence"/>
</dbReference>
<dbReference type="GO" id="GO:0005634">
    <property type="term" value="C:nucleus"/>
    <property type="evidence" value="ECO:0007669"/>
    <property type="project" value="TreeGrafter"/>
</dbReference>
<dbReference type="InterPro" id="IPR001394">
    <property type="entry name" value="Peptidase_C19_UCH"/>
</dbReference>
<dbReference type="PANTHER" id="PTHR24006">
    <property type="entry name" value="UBIQUITIN CARBOXYL-TERMINAL HYDROLASE"/>
    <property type="match status" value="1"/>
</dbReference>
<feature type="region of interest" description="Disordered" evidence="8">
    <location>
        <begin position="272"/>
        <end position="295"/>
    </location>
</feature>
<keyword evidence="9" id="KW-0812">Transmembrane</keyword>
<evidence type="ECO:0000256" key="3">
    <source>
        <dbReference type="ARBA" id="ARBA00012759"/>
    </source>
</evidence>
<evidence type="ECO:0000256" key="4">
    <source>
        <dbReference type="ARBA" id="ARBA00022670"/>
    </source>
</evidence>
<dbReference type="InterPro" id="IPR018200">
    <property type="entry name" value="USP_CS"/>
</dbReference>
<evidence type="ECO:0000256" key="6">
    <source>
        <dbReference type="ARBA" id="ARBA00022801"/>
    </source>
</evidence>
<sequence>MNSPYSRQRFDSQHDFTRPLPSYYYNYAHLFDRLSPPILVAGIVILFTVLFNLLRTGALTYQLQSLALFFWSCLVSVTPALLISTVDSWVNPPMFPGLPPSPPPKTHAEKSEKMASLLGVNRAAGALRSFSNSLPRPSFPTGVMRGGLFSGVSKDQPPGLGNLDNSCYQNSILQGLASLDHLPPYLATTLRSNVVKRKDVEAAKSLQELIADLNDAENNGKTLWTPRVLKNMSSFVQQDAQEYYSKLLDEIDSEISKSIKATAAAGVEQRFDSVESAKDDSTSQHSDDSGYGSSASISSKISATSKAPRNPLEGLLAQRVACVQCGFSEGLSLIPFNCLTLNLGVNTPGHDLYERLDAYTDLESIEGVECPRCTLLKLQRLLKTLADRFRQTPHSEEHLGRVEARLEAVEVALEEEVFDDETMKEKCKITPESRVNVVKTKQAVIARPPKCLVIHMNRSVFDERTGMLFKNSAAVRFPTTLDLGPWCLGSTKGRGRSAFDKAASPDGNSEGPAHERLVEPGDEERWILDPRVSMVAGENMKSLISGPIYELRAVVTHYGHHNNGHYICYRKYNSTPVAAAPEPAQLKVPEEAVIGASKPAEVESNVNDAAEQNPAHEADEVDENESQPASEPDEKTWWRLSDETVYKVDEQMVMSQGGVFMLFYDCVDPTLVRTDGELESPGEEIEEEEEETLVGSQRSSNVASRAGSVAFEGSIRDGSPADTLVGRGESVEPIKGAADEDGSGIFSKGTNADGFAPVAQIF</sequence>
<keyword evidence="12" id="KW-1185">Reference proteome</keyword>
<dbReference type="Pfam" id="PF00443">
    <property type="entry name" value="UCH"/>
    <property type="match status" value="1"/>
</dbReference>
<dbReference type="EC" id="3.4.19.12" evidence="3"/>
<gene>
    <name evidence="11" type="ORF">jhhlp_004425</name>
</gene>
<dbReference type="FunCoup" id="A0A2N3NBJ4">
    <property type="interactions" value="49"/>
</dbReference>
<comment type="similarity">
    <text evidence="2">Belongs to the peptidase C19 family.</text>
</comment>
<evidence type="ECO:0000256" key="7">
    <source>
        <dbReference type="ARBA" id="ARBA00022807"/>
    </source>
</evidence>
<feature type="region of interest" description="Disordered" evidence="8">
    <location>
        <begin position="497"/>
        <end position="516"/>
    </location>
</feature>
<evidence type="ECO:0000259" key="10">
    <source>
        <dbReference type="PROSITE" id="PS50235"/>
    </source>
</evidence>
<keyword evidence="4" id="KW-0645">Protease</keyword>
<dbReference type="InterPro" id="IPR038765">
    <property type="entry name" value="Papain-like_cys_pep_sf"/>
</dbReference>
<name>A0A2N3NBJ4_9PEZI</name>
<evidence type="ECO:0000256" key="5">
    <source>
        <dbReference type="ARBA" id="ARBA00022786"/>
    </source>
</evidence>
<feature type="transmembrane region" description="Helical" evidence="9">
    <location>
        <begin position="34"/>
        <end position="54"/>
    </location>
</feature>
<feature type="transmembrane region" description="Helical" evidence="9">
    <location>
        <begin position="66"/>
        <end position="86"/>
    </location>
</feature>
<dbReference type="PROSITE" id="PS00973">
    <property type="entry name" value="USP_2"/>
    <property type="match status" value="1"/>
</dbReference>
<accession>A0A2N3NBJ4</accession>
<protein>
    <recommendedName>
        <fullName evidence="3">ubiquitinyl hydrolase 1</fullName>
        <ecNumber evidence="3">3.4.19.12</ecNumber>
    </recommendedName>
</protein>
<comment type="caution">
    <text evidence="11">The sequence shown here is derived from an EMBL/GenBank/DDBJ whole genome shotgun (WGS) entry which is preliminary data.</text>
</comment>
<keyword evidence="7" id="KW-0788">Thiol protease</keyword>
<evidence type="ECO:0000256" key="9">
    <source>
        <dbReference type="SAM" id="Phobius"/>
    </source>
</evidence>
<dbReference type="GO" id="GO:0004843">
    <property type="term" value="F:cysteine-type deubiquitinase activity"/>
    <property type="evidence" value="ECO:0007669"/>
    <property type="project" value="UniProtKB-EC"/>
</dbReference>
<keyword evidence="5" id="KW-0833">Ubl conjugation pathway</keyword>
<evidence type="ECO:0000256" key="2">
    <source>
        <dbReference type="ARBA" id="ARBA00009085"/>
    </source>
</evidence>
<organism evidence="11 12">
    <name type="scientific">Lomentospora prolificans</name>
    <dbReference type="NCBI Taxonomy" id="41688"/>
    <lineage>
        <taxon>Eukaryota</taxon>
        <taxon>Fungi</taxon>
        <taxon>Dikarya</taxon>
        <taxon>Ascomycota</taxon>
        <taxon>Pezizomycotina</taxon>
        <taxon>Sordariomycetes</taxon>
        <taxon>Hypocreomycetidae</taxon>
        <taxon>Microascales</taxon>
        <taxon>Microascaceae</taxon>
        <taxon>Lomentospora</taxon>
    </lineage>
</organism>
<dbReference type="GO" id="GO:0006508">
    <property type="term" value="P:proteolysis"/>
    <property type="evidence" value="ECO:0007669"/>
    <property type="project" value="UniProtKB-KW"/>
</dbReference>
<feature type="domain" description="USP" evidence="10">
    <location>
        <begin position="158"/>
        <end position="667"/>
    </location>
</feature>
<evidence type="ECO:0000313" key="12">
    <source>
        <dbReference type="Proteomes" id="UP000233524"/>
    </source>
</evidence>
<dbReference type="InParanoid" id="A0A2N3NBJ4"/>
<dbReference type="InterPro" id="IPR050164">
    <property type="entry name" value="Peptidase_C19"/>
</dbReference>
<dbReference type="GO" id="GO:0005829">
    <property type="term" value="C:cytosol"/>
    <property type="evidence" value="ECO:0007669"/>
    <property type="project" value="TreeGrafter"/>
</dbReference>